<dbReference type="InterPro" id="IPR007577">
    <property type="entry name" value="GlycoTrfase_DXD_sugar-bd_CS"/>
</dbReference>
<keyword evidence="2" id="KW-0812">Transmembrane</keyword>
<keyword evidence="2" id="KW-0472">Membrane</keyword>
<evidence type="ECO:0000256" key="2">
    <source>
        <dbReference type="SAM" id="Phobius"/>
    </source>
</evidence>
<dbReference type="Pfam" id="PF04488">
    <property type="entry name" value="Gly_transf_sug"/>
    <property type="match status" value="1"/>
</dbReference>
<reference evidence="3" key="1">
    <citation type="submission" date="2017-01" db="EMBL/GenBank/DDBJ databases">
        <authorList>
            <person name="Assis F.L."/>
            <person name="Abrahao J.S."/>
            <person name="Silva L."/>
            <person name="Khalil J.B."/>
            <person name="Rodrigues R."/>
            <person name="Silva L.S."/>
            <person name="Arantes T."/>
            <person name="Boratto P."/>
            <person name="Andrade M."/>
            <person name="Kroon E.G."/>
            <person name="Ribeiro B."/>
            <person name="Bergier I."/>
            <person name="Seligmann H."/>
            <person name="Ghigo E."/>
            <person name="Colson P."/>
            <person name="Levasseur A."/>
            <person name="Raoult D."/>
            <person name="Scola B.L."/>
        </authorList>
    </citation>
    <scope>NUCLEOTIDE SEQUENCE</scope>
    <source>
        <strain evidence="3">Soda lake</strain>
    </source>
</reference>
<dbReference type="RefSeq" id="YP_010781853.1">
    <property type="nucleotide sequence ID" value="NC_075039.1"/>
</dbReference>
<reference evidence="3" key="2">
    <citation type="journal article" date="2018" name="Nat. Commun.">
        <title>Tailed giant Tupanvirus possesses the most complete translational apparatus of the known virosphere.</title>
        <authorList>
            <person name="Abrahao J."/>
            <person name="Silva L."/>
            <person name="Silva L.S."/>
            <person name="Khalil J.Y.B."/>
            <person name="Rodrigues R."/>
            <person name="Arantes T."/>
            <person name="Assis F."/>
            <person name="Boratto P."/>
            <person name="Andrade M."/>
            <person name="Kroon E.G."/>
            <person name="Ribeiro B."/>
            <person name="Bergier I."/>
            <person name="Seligmann H."/>
            <person name="Ghigo E."/>
            <person name="Colson P."/>
            <person name="Levasseur A."/>
            <person name="Kroemer G."/>
            <person name="Raoult D."/>
            <person name="La Scola B."/>
        </authorList>
    </citation>
    <scope>NUCLEOTIDE SEQUENCE [LARGE SCALE GENOMIC DNA]</scope>
    <source>
        <strain evidence="3">Soda lake</strain>
    </source>
</reference>
<accession>A0A6N1NUJ5</accession>
<proteinExistence type="predicted"/>
<dbReference type="PANTHER" id="PTHR32385">
    <property type="entry name" value="MANNOSYL PHOSPHORYLINOSITOL CERAMIDE SYNTHASE"/>
    <property type="match status" value="1"/>
</dbReference>
<protein>
    <submittedName>
        <fullName evidence="3">Glycosyl transferase</fullName>
    </submittedName>
</protein>
<dbReference type="InterPro" id="IPR029044">
    <property type="entry name" value="Nucleotide-diphossugar_trans"/>
</dbReference>
<feature type="transmembrane region" description="Helical" evidence="2">
    <location>
        <begin position="228"/>
        <end position="245"/>
    </location>
</feature>
<keyword evidence="2" id="KW-1133">Transmembrane helix</keyword>
<organism evidence="3">
    <name type="scientific">Tupanvirus soda lake</name>
    <dbReference type="NCBI Taxonomy" id="2126985"/>
    <lineage>
        <taxon>Viruses</taxon>
        <taxon>Varidnaviria</taxon>
        <taxon>Bamfordvirae</taxon>
        <taxon>Nucleocytoviricota</taxon>
        <taxon>Megaviricetes</taxon>
        <taxon>Imitervirales</taxon>
        <taxon>Mimiviridae</taxon>
        <taxon>Megamimivirinae</taxon>
        <taxon>Tupanvirus</taxon>
        <taxon>Tupanvirus salinum</taxon>
    </lineage>
</organism>
<evidence type="ECO:0000313" key="3">
    <source>
        <dbReference type="EMBL" id="QKU35196.1"/>
    </source>
</evidence>
<dbReference type="EMBL" id="KY523104">
    <property type="protein sequence ID" value="QKU35196.1"/>
    <property type="molecule type" value="Genomic_DNA"/>
</dbReference>
<dbReference type="KEGG" id="vg:80518617"/>
<dbReference type="GeneID" id="80518617"/>
<dbReference type="InterPro" id="IPR051706">
    <property type="entry name" value="Glycosyltransferase_domain"/>
</dbReference>
<dbReference type="SUPFAM" id="SSF53448">
    <property type="entry name" value="Nucleotide-diphospho-sugar transferases"/>
    <property type="match status" value="1"/>
</dbReference>
<dbReference type="GO" id="GO:0000030">
    <property type="term" value="F:mannosyltransferase activity"/>
    <property type="evidence" value="ECO:0007669"/>
    <property type="project" value="TreeGrafter"/>
</dbReference>
<evidence type="ECO:0000256" key="1">
    <source>
        <dbReference type="ARBA" id="ARBA00022679"/>
    </source>
</evidence>
<dbReference type="PANTHER" id="PTHR32385:SF15">
    <property type="entry name" value="INOSITOL PHOSPHOCERAMIDE MANNOSYLTRANSFERASE 1"/>
    <property type="match status" value="1"/>
</dbReference>
<sequence length="251" mass="30067">MTIPKIIHQIWIQGYQSIPTRLKRYHEECKEINNNYEHMFWNEEKIIDLLRNYFGEKFVETYSTFTVFAQKADFARYAILYVYGGIYLDMDMICKKNLDPFLNYKLFCTTDALHFFYKRYLNGIIGAVPNHSVFLYAFKNIFERLHYRNNVTYSTGTKLFYDSVMEYINMNKTNDVAIIDKKYLHPCGPYDDEDCPNSCDSCFVAHTNYGSWYPTFFKYFYKYFKIKYLYVILLIIFILLIFYTGKASGCS</sequence>
<name>A0A6N1NUJ5_9VIRU</name>
<dbReference type="GO" id="GO:0016020">
    <property type="term" value="C:membrane"/>
    <property type="evidence" value="ECO:0007669"/>
    <property type="project" value="GOC"/>
</dbReference>
<dbReference type="Gene3D" id="3.90.550.20">
    <property type="match status" value="1"/>
</dbReference>
<keyword evidence="1 3" id="KW-0808">Transferase</keyword>
<dbReference type="GO" id="GO:0051999">
    <property type="term" value="P:mannosyl-inositol phosphorylceramide biosynthetic process"/>
    <property type="evidence" value="ECO:0007669"/>
    <property type="project" value="TreeGrafter"/>
</dbReference>